<feature type="transmembrane region" description="Helical" evidence="1">
    <location>
        <begin position="67"/>
        <end position="94"/>
    </location>
</feature>
<evidence type="ECO:0000313" key="3">
    <source>
        <dbReference type="Proteomes" id="UP000184330"/>
    </source>
</evidence>
<dbReference type="EMBL" id="FJOG01000026">
    <property type="protein sequence ID" value="CZR64275.1"/>
    <property type="molecule type" value="Genomic_DNA"/>
</dbReference>
<evidence type="ECO:0000313" key="2">
    <source>
        <dbReference type="EMBL" id="CZR64275.1"/>
    </source>
</evidence>
<accession>A0A1L7XGU7</accession>
<gene>
    <name evidence="2" type="ORF">PAC_14173</name>
</gene>
<dbReference type="Proteomes" id="UP000184330">
    <property type="component" value="Unassembled WGS sequence"/>
</dbReference>
<keyword evidence="1" id="KW-0472">Membrane</keyword>
<organism evidence="2 3">
    <name type="scientific">Phialocephala subalpina</name>
    <dbReference type="NCBI Taxonomy" id="576137"/>
    <lineage>
        <taxon>Eukaryota</taxon>
        <taxon>Fungi</taxon>
        <taxon>Dikarya</taxon>
        <taxon>Ascomycota</taxon>
        <taxon>Pezizomycotina</taxon>
        <taxon>Leotiomycetes</taxon>
        <taxon>Helotiales</taxon>
        <taxon>Mollisiaceae</taxon>
        <taxon>Phialocephala</taxon>
        <taxon>Phialocephala fortinii species complex</taxon>
    </lineage>
</organism>
<keyword evidence="1" id="KW-0812">Transmembrane</keyword>
<evidence type="ECO:0000256" key="1">
    <source>
        <dbReference type="SAM" id="Phobius"/>
    </source>
</evidence>
<keyword evidence="3" id="KW-1185">Reference proteome</keyword>
<protein>
    <submittedName>
        <fullName evidence="2">Uncharacterized protein</fullName>
    </submittedName>
</protein>
<reference evidence="2 3" key="1">
    <citation type="submission" date="2016-03" db="EMBL/GenBank/DDBJ databases">
        <authorList>
            <person name="Ploux O."/>
        </authorList>
    </citation>
    <scope>NUCLEOTIDE SEQUENCE [LARGE SCALE GENOMIC DNA]</scope>
    <source>
        <strain evidence="2 3">UAMH 11012</strain>
    </source>
</reference>
<proteinExistence type="predicted"/>
<keyword evidence="1" id="KW-1133">Transmembrane helix</keyword>
<sequence>MHHAKKEAEQYHFLETELFPPHARTNNFDVDIYRKSEYGGYLTVALTSTLSAASRQEIRDEWVSFEVVFSIFILFSAVLTSAIRAVLTVLAAIANFTVPTI</sequence>
<dbReference type="AlphaFoldDB" id="A0A1L7XGU7"/>
<name>A0A1L7XGU7_9HELO</name>